<gene>
    <name evidence="3" type="ORF">LMG28138_04896</name>
</gene>
<dbReference type="CDD" id="cd03789">
    <property type="entry name" value="GT9_LPS_heptosyltransferase"/>
    <property type="match status" value="1"/>
</dbReference>
<proteinExistence type="predicted"/>
<protein>
    <recommendedName>
        <fullName evidence="5">ADP-heptose--LPS heptosyltransferase 2</fullName>
    </recommendedName>
</protein>
<reference evidence="3 4" key="1">
    <citation type="submission" date="2020-04" db="EMBL/GenBank/DDBJ databases">
        <authorList>
            <person name="De Canck E."/>
        </authorList>
    </citation>
    <scope>NUCLEOTIDE SEQUENCE [LARGE SCALE GENOMIC DNA]</scope>
    <source>
        <strain evidence="3 4">LMG 28138</strain>
    </source>
</reference>
<dbReference type="RefSeq" id="WP_175107530.1">
    <property type="nucleotide sequence ID" value="NZ_CADIKM010000039.1"/>
</dbReference>
<evidence type="ECO:0000256" key="2">
    <source>
        <dbReference type="ARBA" id="ARBA00022679"/>
    </source>
</evidence>
<dbReference type="InterPro" id="IPR051199">
    <property type="entry name" value="LPS_LOS_Heptosyltrfase"/>
</dbReference>
<dbReference type="SUPFAM" id="SSF53756">
    <property type="entry name" value="UDP-Glycosyltransferase/glycogen phosphorylase"/>
    <property type="match status" value="1"/>
</dbReference>
<dbReference type="PANTHER" id="PTHR30160">
    <property type="entry name" value="TETRAACYLDISACCHARIDE 4'-KINASE-RELATED"/>
    <property type="match status" value="1"/>
</dbReference>
<dbReference type="InterPro" id="IPR002201">
    <property type="entry name" value="Glyco_trans_9"/>
</dbReference>
<organism evidence="3 4">
    <name type="scientific">Pararobbsia alpina</name>
    <dbReference type="NCBI Taxonomy" id="621374"/>
    <lineage>
        <taxon>Bacteria</taxon>
        <taxon>Pseudomonadati</taxon>
        <taxon>Pseudomonadota</taxon>
        <taxon>Betaproteobacteria</taxon>
        <taxon>Burkholderiales</taxon>
        <taxon>Burkholderiaceae</taxon>
        <taxon>Pararobbsia</taxon>
    </lineage>
</organism>
<sequence>MRSPLFHPDDVNRIAVFRALQLGDMLCAMPALRALRQAYPSASITLVGLPWAQSFIERYDTVFDDLIVFPGALGFPEQEESDKELPNFVRLVRSRAFDLAIQLHGSGGIANDIVGQFGARFQAGFLKAGEPPRQGCFIPWPDDVSEPSRYIMLMEELGLQAEEFALEIPLGPRDMDESEALIGRLGMKPARLVLVHPGAQLASRRWPAERFSKVADKLATAGWQIAITGTAAERELTSCVLGGMARAALHLAGLTSLGCLAALAGRARLIVANDTSISHIAAAMRTPSVIIASGSDTRRWAPVDRERHRVLSSWPPCRPCSFAECPYGHECALDVTVAQVVDACLEQLGEKARKDDRVAWRANAARINDNLEPPGLGASSVPALDSTLHWTDSETIYRARHSRAIRSPHFPRIR</sequence>
<name>A0A6S7C3S3_9BURK</name>
<evidence type="ECO:0000313" key="4">
    <source>
        <dbReference type="Proteomes" id="UP000494115"/>
    </source>
</evidence>
<keyword evidence="4" id="KW-1185">Reference proteome</keyword>
<dbReference type="EMBL" id="CADIKM010000039">
    <property type="protein sequence ID" value="CAB3800685.1"/>
    <property type="molecule type" value="Genomic_DNA"/>
</dbReference>
<evidence type="ECO:0008006" key="5">
    <source>
        <dbReference type="Google" id="ProtNLM"/>
    </source>
</evidence>
<dbReference type="AlphaFoldDB" id="A0A6S7C3S3"/>
<dbReference type="Proteomes" id="UP000494115">
    <property type="component" value="Unassembled WGS sequence"/>
</dbReference>
<dbReference type="GO" id="GO:0009244">
    <property type="term" value="P:lipopolysaccharide core region biosynthetic process"/>
    <property type="evidence" value="ECO:0007669"/>
    <property type="project" value="TreeGrafter"/>
</dbReference>
<dbReference type="Gene3D" id="3.40.50.2000">
    <property type="entry name" value="Glycogen Phosphorylase B"/>
    <property type="match status" value="2"/>
</dbReference>
<dbReference type="GO" id="GO:0008713">
    <property type="term" value="F:ADP-heptose-lipopolysaccharide heptosyltransferase activity"/>
    <property type="evidence" value="ECO:0007669"/>
    <property type="project" value="TreeGrafter"/>
</dbReference>
<evidence type="ECO:0000313" key="3">
    <source>
        <dbReference type="EMBL" id="CAB3800685.1"/>
    </source>
</evidence>
<accession>A0A6S7C3S3</accession>
<dbReference type="Pfam" id="PF01075">
    <property type="entry name" value="Glyco_transf_9"/>
    <property type="match status" value="1"/>
</dbReference>
<keyword evidence="2" id="KW-0808">Transferase</keyword>
<dbReference type="GO" id="GO:0005829">
    <property type="term" value="C:cytosol"/>
    <property type="evidence" value="ECO:0007669"/>
    <property type="project" value="TreeGrafter"/>
</dbReference>
<evidence type="ECO:0000256" key="1">
    <source>
        <dbReference type="ARBA" id="ARBA00022676"/>
    </source>
</evidence>
<dbReference type="PANTHER" id="PTHR30160:SF1">
    <property type="entry name" value="LIPOPOLYSACCHARIDE 1,2-N-ACETYLGLUCOSAMINETRANSFERASE-RELATED"/>
    <property type="match status" value="1"/>
</dbReference>
<keyword evidence="1" id="KW-0328">Glycosyltransferase</keyword>